<reference evidence="2 5" key="2">
    <citation type="submission" date="2021-06" db="EMBL/GenBank/DDBJ databases">
        <title>Whole genome sequence of Paenibacillus sophorae DSM23020 for comparative genomics.</title>
        <authorList>
            <person name="Kim M.-J."/>
            <person name="Lee G."/>
            <person name="Shin J.-H."/>
        </authorList>
    </citation>
    <scope>NUCLEOTIDE SEQUENCE [LARGE SCALE GENOMIC DNA]</scope>
    <source>
        <strain evidence="2 5">DSM 23020</strain>
    </source>
</reference>
<feature type="coiled-coil region" evidence="1">
    <location>
        <begin position="245"/>
        <end position="279"/>
    </location>
</feature>
<evidence type="ECO:0000313" key="4">
    <source>
        <dbReference type="Proteomes" id="UP000198809"/>
    </source>
</evidence>
<dbReference type="Proteomes" id="UP000683429">
    <property type="component" value="Chromosome"/>
</dbReference>
<evidence type="ECO:0000313" key="2">
    <source>
        <dbReference type="EMBL" id="QWU14407.1"/>
    </source>
</evidence>
<keyword evidence="1" id="KW-0175">Coiled coil</keyword>
<proteinExistence type="predicted"/>
<sequence>MDEWGRYFEYIKIGHKISIEKVYRNPRGKLTRYGLINDLEELIVNILIKDTTGELLLPKSKLFKLLNMVNDNYNFCRYHIPKLSILTDVSENEIHKFYGLSKDSLTNGLETAFKNLRKKSLAIKEDIITVCLIDPDVRNNESESGIKLDRYITGTDEYGENQYKYNLTHNLKKIHREATKEEKNGITDAELQAVYDLTGGQDKKYIVVNGMWKQCTDRVKEILFNKYNILYYYNSYKLTFNHNNIEKAYADINTYELNYKEFELKNENVNENVKKLLYDNANKRHSSAKKIVNNEGEIVNKKYTVREQVNYLKNNEKLINTLVEREAKNIKDDIKSIKLPTETKGNPDLEY</sequence>
<reference evidence="3 4" key="1">
    <citation type="submission" date="2016-10" db="EMBL/GenBank/DDBJ databases">
        <authorList>
            <person name="de Groot N.N."/>
        </authorList>
    </citation>
    <scope>NUCLEOTIDE SEQUENCE [LARGE SCALE GENOMIC DNA]</scope>
    <source>
        <strain evidence="3 4">CGMCC 1.10238</strain>
    </source>
</reference>
<dbReference type="EMBL" id="FODH01000001">
    <property type="protein sequence ID" value="SEN49859.1"/>
    <property type="molecule type" value="Genomic_DNA"/>
</dbReference>
<evidence type="ECO:0000313" key="3">
    <source>
        <dbReference type="EMBL" id="SEN49859.1"/>
    </source>
</evidence>
<accession>A0A1H8H1G5</accession>
<evidence type="ECO:0000256" key="1">
    <source>
        <dbReference type="SAM" id="Coils"/>
    </source>
</evidence>
<keyword evidence="5" id="KW-1185">Reference proteome</keyword>
<dbReference type="EMBL" id="CP076607">
    <property type="protein sequence ID" value="QWU14407.1"/>
    <property type="molecule type" value="Genomic_DNA"/>
</dbReference>
<organism evidence="3 4">
    <name type="scientific">Paenibacillus sophorae</name>
    <dbReference type="NCBI Taxonomy" id="1333845"/>
    <lineage>
        <taxon>Bacteria</taxon>
        <taxon>Bacillati</taxon>
        <taxon>Bacillota</taxon>
        <taxon>Bacilli</taxon>
        <taxon>Bacillales</taxon>
        <taxon>Paenibacillaceae</taxon>
        <taxon>Paenibacillus</taxon>
    </lineage>
</organism>
<name>A0A1H8H1G5_9BACL</name>
<evidence type="ECO:0000313" key="5">
    <source>
        <dbReference type="Proteomes" id="UP000683429"/>
    </source>
</evidence>
<dbReference type="OrthoDB" id="1938795at2"/>
<dbReference type="Proteomes" id="UP000198809">
    <property type="component" value="Unassembled WGS sequence"/>
</dbReference>
<protein>
    <submittedName>
        <fullName evidence="3">Uncharacterized protein</fullName>
    </submittedName>
</protein>
<gene>
    <name evidence="2" type="ORF">KP014_21095</name>
    <name evidence="3" type="ORF">SAMN04487895_101717</name>
</gene>
<dbReference type="RefSeq" id="WP_036588442.1">
    <property type="nucleotide sequence ID" value="NZ_CP076607.1"/>
</dbReference>
<dbReference type="AlphaFoldDB" id="A0A1H8H1G5"/>